<name>A0A0V1EY24_TRIPS</name>
<evidence type="ECO:0000256" key="7">
    <source>
        <dbReference type="ARBA" id="ARBA00022630"/>
    </source>
</evidence>
<evidence type="ECO:0000256" key="2">
    <source>
        <dbReference type="ARBA" id="ARBA00003195"/>
    </source>
</evidence>
<evidence type="ECO:0000256" key="6">
    <source>
        <dbReference type="ARBA" id="ARBA00022448"/>
    </source>
</evidence>
<dbReference type="EMBL" id="JYDV01000001">
    <property type="protein sequence ID" value="KRZ46404.1"/>
    <property type="molecule type" value="Genomic_DNA"/>
</dbReference>
<comment type="function">
    <text evidence="2">Accessory subunit of the mitochondrial membrane respiratory chain NADH dehydrogenase (Complex I), that is believed not to be involved in catalysis. Complex I functions in the transfer of electrons from NADH to the respiratory chain. The immediate electron acceptor for the enzyme is believed to be ubiquinone.</text>
</comment>
<evidence type="ECO:0000313" key="19">
    <source>
        <dbReference type="Proteomes" id="UP000054632"/>
    </source>
</evidence>
<gene>
    <name evidence="17" type="primary">ND42</name>
    <name evidence="17" type="ORF">T4A_12843</name>
    <name evidence="18" type="ORF">T4C_9623</name>
</gene>
<evidence type="ECO:0000256" key="5">
    <source>
        <dbReference type="ARBA" id="ARBA00017279"/>
    </source>
</evidence>
<evidence type="ECO:0000256" key="13">
    <source>
        <dbReference type="ARBA" id="ARBA00032628"/>
    </source>
</evidence>
<comment type="subcellular location">
    <subcellularLocation>
        <location evidence="3">Mitochondrion matrix</location>
    </subcellularLocation>
</comment>
<dbReference type="PANTHER" id="PTHR10513:SF15">
    <property type="entry name" value="NADH DEHYDROGENASE [UBIQUINONE] 1 ALPHA SUBCOMPLEX SUBUNIT 10, MITOCHONDRIAL"/>
    <property type="match status" value="1"/>
</dbReference>
<protein>
    <recommendedName>
        <fullName evidence="5">NADH dehydrogenase [ubiquinone] 1 alpha subcomplex subunit 10, mitochondrial</fullName>
    </recommendedName>
    <alternativeName>
        <fullName evidence="14">Complex I-42kD</fullName>
    </alternativeName>
    <alternativeName>
        <fullName evidence="13">NADH-ubiquinone oxidoreductase 42 kDa subunit</fullName>
    </alternativeName>
</protein>
<evidence type="ECO:0000256" key="12">
    <source>
        <dbReference type="ARBA" id="ARBA00023128"/>
    </source>
</evidence>
<keyword evidence="8" id="KW-0679">Respiratory chain</keyword>
<evidence type="ECO:0000256" key="9">
    <source>
        <dbReference type="ARBA" id="ARBA00022827"/>
    </source>
</evidence>
<sequence length="466" mass="55433">MAFIGFRCNNLISSTILKRLSCKPLYRTVTSKQFYTPDPDKPAPWPYKERGYRWWHQYIDGTTKRLDENSRLIVVEGNIGSGKGKFSRELAEMLGFHYIPAVNLDDIFVDSYGVDRRHFYHLLPESCRFFDAKLFYENPRHKNVANFQYMMFYSKVENYLNSLAHLMNTGQGVVTERIAHSDFVFVKAMHEQGFLSDDCTKWSVCFVALFLLLVRSVILVYDYYFKLRKHILATIPLFPHLVIYLDCPVRKCMENINRRNIPWENNGKVIDFSYLETIENGYKEYLKQADDESVIMVYDWENSGEVALVVEDIEKVDLDTYEWHKNNKFEGWHNIASEVWWCYRRWQYTSKVSIMRHFCTMPCWDVPEMLIHPDDHGLLTWVAENVITGKYSSGYNTEKGDSFWKIFFSSNIHNVANASWYDHFFRDGWYYHNRRMYAPVVYLPNIPEEELKPREFIMRDNKVLSS</sequence>
<evidence type="ECO:0000256" key="15">
    <source>
        <dbReference type="SAM" id="Phobius"/>
    </source>
</evidence>
<organism evidence="17 19">
    <name type="scientific">Trichinella pseudospiralis</name>
    <name type="common">Parasitic roundworm</name>
    <dbReference type="NCBI Taxonomy" id="6337"/>
    <lineage>
        <taxon>Eukaryota</taxon>
        <taxon>Metazoa</taxon>
        <taxon>Ecdysozoa</taxon>
        <taxon>Nematoda</taxon>
        <taxon>Enoplea</taxon>
        <taxon>Dorylaimia</taxon>
        <taxon>Trichinellida</taxon>
        <taxon>Trichinellidae</taxon>
        <taxon>Trichinella</taxon>
    </lineage>
</organism>
<dbReference type="InterPro" id="IPR031314">
    <property type="entry name" value="DNK_dom"/>
</dbReference>
<keyword evidence="11" id="KW-0249">Electron transport</keyword>
<evidence type="ECO:0000256" key="14">
    <source>
        <dbReference type="ARBA" id="ARBA00032828"/>
    </source>
</evidence>
<dbReference type="Pfam" id="PF01712">
    <property type="entry name" value="dNK"/>
    <property type="match status" value="1"/>
</dbReference>
<keyword evidence="10" id="KW-0809">Transit peptide</keyword>
<keyword evidence="17" id="KW-0830">Ubiquinone</keyword>
<dbReference type="Gene3D" id="3.40.50.300">
    <property type="entry name" value="P-loop containing nucleotide triphosphate hydrolases"/>
    <property type="match status" value="1"/>
</dbReference>
<comment type="similarity">
    <text evidence="4">Belongs to the complex I NDUFA10 subunit family.</text>
</comment>
<reference evidence="19 20" key="1">
    <citation type="submission" date="2015-01" db="EMBL/GenBank/DDBJ databases">
        <title>Evolution of Trichinella species and genotypes.</title>
        <authorList>
            <person name="Korhonen P.K."/>
            <person name="Edoardo P."/>
            <person name="Giuseppe L.R."/>
            <person name="Gasser R.B."/>
        </authorList>
    </citation>
    <scope>NUCLEOTIDE SEQUENCE [LARGE SCALE GENOMIC DNA]</scope>
    <source>
        <strain evidence="17">ISS13</strain>
        <strain evidence="18">ISS176</strain>
    </source>
</reference>
<accession>A0A0V1EY24</accession>
<dbReference type="Proteomes" id="UP000054632">
    <property type="component" value="Unassembled WGS sequence"/>
</dbReference>
<comment type="caution">
    <text evidence="17">The sequence shown here is derived from an EMBL/GenBank/DDBJ whole genome shotgun (WGS) entry which is preliminary data.</text>
</comment>
<evidence type="ECO:0000256" key="11">
    <source>
        <dbReference type="ARBA" id="ARBA00022982"/>
    </source>
</evidence>
<evidence type="ECO:0000256" key="1">
    <source>
        <dbReference type="ARBA" id="ARBA00001974"/>
    </source>
</evidence>
<evidence type="ECO:0000256" key="3">
    <source>
        <dbReference type="ARBA" id="ARBA00004305"/>
    </source>
</evidence>
<evidence type="ECO:0000259" key="16">
    <source>
        <dbReference type="Pfam" id="PF01712"/>
    </source>
</evidence>
<dbReference type="InterPro" id="IPR015828">
    <property type="entry name" value="NDUFA10"/>
</dbReference>
<evidence type="ECO:0000313" key="20">
    <source>
        <dbReference type="Proteomes" id="UP000054826"/>
    </source>
</evidence>
<keyword evidence="9" id="KW-0274">FAD</keyword>
<keyword evidence="12" id="KW-0496">Mitochondrion</keyword>
<dbReference type="SUPFAM" id="SSF52540">
    <property type="entry name" value="P-loop containing nucleoside triphosphate hydrolases"/>
    <property type="match status" value="1"/>
</dbReference>
<dbReference type="GO" id="GO:0006120">
    <property type="term" value="P:mitochondrial electron transport, NADH to ubiquinone"/>
    <property type="evidence" value="ECO:0007669"/>
    <property type="project" value="InterPro"/>
</dbReference>
<dbReference type="AlphaFoldDB" id="A0A0V1EY24"/>
<keyword evidence="7" id="KW-0285">Flavoprotein</keyword>
<keyword evidence="15" id="KW-0812">Transmembrane</keyword>
<evidence type="ECO:0000256" key="4">
    <source>
        <dbReference type="ARBA" id="ARBA00008606"/>
    </source>
</evidence>
<keyword evidence="6" id="KW-0813">Transport</keyword>
<dbReference type="PANTHER" id="PTHR10513">
    <property type="entry name" value="DEOXYNUCLEOSIDE KINASE"/>
    <property type="match status" value="1"/>
</dbReference>
<evidence type="ECO:0000313" key="17">
    <source>
        <dbReference type="EMBL" id="KRY78517.1"/>
    </source>
</evidence>
<dbReference type="InterPro" id="IPR027417">
    <property type="entry name" value="P-loop_NTPase"/>
</dbReference>
<evidence type="ECO:0000256" key="8">
    <source>
        <dbReference type="ARBA" id="ARBA00022660"/>
    </source>
</evidence>
<keyword evidence="15" id="KW-1133">Transmembrane helix</keyword>
<dbReference type="PIRSF" id="PIRSF000543">
    <property type="entry name" value="NADH_UQ_42KD"/>
    <property type="match status" value="1"/>
</dbReference>
<feature type="domain" description="Deoxynucleoside kinase" evidence="16">
    <location>
        <begin position="73"/>
        <end position="331"/>
    </location>
</feature>
<dbReference type="Proteomes" id="UP000054826">
    <property type="component" value="Unassembled WGS sequence"/>
</dbReference>
<dbReference type="InterPro" id="IPR050566">
    <property type="entry name" value="Deoxyribonucleoside_kinase"/>
</dbReference>
<evidence type="ECO:0000313" key="18">
    <source>
        <dbReference type="EMBL" id="KRZ46404.1"/>
    </source>
</evidence>
<comment type="cofactor">
    <cofactor evidence="1">
        <name>FAD</name>
        <dbReference type="ChEBI" id="CHEBI:57692"/>
    </cofactor>
</comment>
<evidence type="ECO:0000256" key="10">
    <source>
        <dbReference type="ARBA" id="ARBA00022946"/>
    </source>
</evidence>
<dbReference type="EMBL" id="JYDR01000003">
    <property type="protein sequence ID" value="KRY78517.1"/>
    <property type="molecule type" value="Genomic_DNA"/>
</dbReference>
<feature type="transmembrane region" description="Helical" evidence="15">
    <location>
        <begin position="206"/>
        <end position="225"/>
    </location>
</feature>
<dbReference type="GO" id="GO:0005759">
    <property type="term" value="C:mitochondrial matrix"/>
    <property type="evidence" value="ECO:0007669"/>
    <property type="project" value="UniProtKB-SubCell"/>
</dbReference>
<keyword evidence="15" id="KW-0472">Membrane</keyword>
<proteinExistence type="inferred from homology"/>